<feature type="region of interest" description="Disordered" evidence="1">
    <location>
        <begin position="199"/>
        <end position="245"/>
    </location>
</feature>
<dbReference type="EMBL" id="CAACVS010000402">
    <property type="protein sequence ID" value="VEU41985.1"/>
    <property type="molecule type" value="Genomic_DNA"/>
</dbReference>
<protein>
    <recommendedName>
        <fullName evidence="4">Hemerythrin-like domain-containing protein</fullName>
    </recommendedName>
</protein>
<proteinExistence type="predicted"/>
<sequence>MYATAAPVPNGVASPIGGSSGDDQKASSPSSPSDVTTPSDLKNNSNTTEYSDVNMNNNQSRRDLIGDCALVEIIHLHDCLRGALNALEKDLIDLSKMLLCSTSAAASDAQEAQRIQLQTHHQSISKLESKATARFQVIWSVFRAHSAAEDEFIWPALRDKTQGAVNGSPCGSPCGSPRYQPNQEHHQHEIPSYAVAASNARAVHDASDDDEVVEQEEYEEDHADEERIEGRKKLPSSGSQAFVQV</sequence>
<feature type="compositionally biased region" description="Polar residues" evidence="1">
    <location>
        <begin position="41"/>
        <end position="57"/>
    </location>
</feature>
<organism evidence="2 3">
    <name type="scientific">Pseudo-nitzschia multistriata</name>
    <dbReference type="NCBI Taxonomy" id="183589"/>
    <lineage>
        <taxon>Eukaryota</taxon>
        <taxon>Sar</taxon>
        <taxon>Stramenopiles</taxon>
        <taxon>Ochrophyta</taxon>
        <taxon>Bacillariophyta</taxon>
        <taxon>Bacillariophyceae</taxon>
        <taxon>Bacillariophycidae</taxon>
        <taxon>Bacillariales</taxon>
        <taxon>Bacillariaceae</taxon>
        <taxon>Pseudo-nitzschia</taxon>
    </lineage>
</organism>
<feature type="compositionally biased region" description="Acidic residues" evidence="1">
    <location>
        <begin position="207"/>
        <end position="223"/>
    </location>
</feature>
<accession>A0A448ZIZ5</accession>
<gene>
    <name evidence="2" type="ORF">PSNMU_V1.4_AUG-EV-PASAV3_0089340</name>
</gene>
<evidence type="ECO:0000256" key="1">
    <source>
        <dbReference type="SAM" id="MobiDB-lite"/>
    </source>
</evidence>
<feature type="region of interest" description="Disordered" evidence="1">
    <location>
        <begin position="1"/>
        <end position="57"/>
    </location>
</feature>
<dbReference type="Gene3D" id="1.20.120.520">
    <property type="entry name" value="nmb1532 protein domain like"/>
    <property type="match status" value="1"/>
</dbReference>
<feature type="compositionally biased region" description="Low complexity" evidence="1">
    <location>
        <begin position="27"/>
        <end position="40"/>
    </location>
</feature>
<name>A0A448ZIZ5_9STRA</name>
<dbReference type="OrthoDB" id="411372at2759"/>
<evidence type="ECO:0008006" key="4">
    <source>
        <dbReference type="Google" id="ProtNLM"/>
    </source>
</evidence>
<feature type="compositionally biased region" description="Polar residues" evidence="1">
    <location>
        <begin position="236"/>
        <end position="245"/>
    </location>
</feature>
<dbReference type="Proteomes" id="UP000291116">
    <property type="component" value="Unassembled WGS sequence"/>
</dbReference>
<keyword evidence="3" id="KW-1185">Reference proteome</keyword>
<evidence type="ECO:0000313" key="2">
    <source>
        <dbReference type="EMBL" id="VEU41985.1"/>
    </source>
</evidence>
<reference evidence="2 3" key="1">
    <citation type="submission" date="2019-01" db="EMBL/GenBank/DDBJ databases">
        <authorList>
            <person name="Ferrante I. M."/>
        </authorList>
    </citation>
    <scope>NUCLEOTIDE SEQUENCE [LARGE SCALE GENOMIC DNA]</scope>
    <source>
        <strain evidence="2 3">B856</strain>
    </source>
</reference>
<evidence type="ECO:0000313" key="3">
    <source>
        <dbReference type="Proteomes" id="UP000291116"/>
    </source>
</evidence>
<dbReference type="AlphaFoldDB" id="A0A448ZIZ5"/>